<keyword evidence="5" id="KW-1185">Reference proteome</keyword>
<reference evidence="4 5" key="4">
    <citation type="journal article" date="2011" name="BMC Genomics">
        <title>RNA-Seq improves annotation of protein-coding genes in the cucumber genome.</title>
        <authorList>
            <person name="Li Z."/>
            <person name="Zhang Z."/>
            <person name="Yan P."/>
            <person name="Huang S."/>
            <person name="Fei Z."/>
            <person name="Lin K."/>
        </authorList>
    </citation>
    <scope>NUCLEOTIDE SEQUENCE [LARGE SCALE GENOMIC DNA]</scope>
    <source>
        <strain evidence="5">cv. 9930</strain>
    </source>
</reference>
<dbReference type="PANTHER" id="PTHR33091">
    <property type="entry name" value="PROTEIN, PUTATIVE, EXPRESSED-RELATED"/>
    <property type="match status" value="1"/>
</dbReference>
<name>A0A0A0KMM0_CUCSA</name>
<evidence type="ECO:0000256" key="1">
    <source>
        <dbReference type="ARBA" id="ARBA00008210"/>
    </source>
</evidence>
<evidence type="ECO:0000256" key="2">
    <source>
        <dbReference type="ARBA" id="ARBA00022690"/>
    </source>
</evidence>
<dbReference type="Gene3D" id="3.30.10.10">
    <property type="entry name" value="Trypsin Inhibitor V, subunit A"/>
    <property type="match status" value="1"/>
</dbReference>
<dbReference type="Gramene" id="KGN50838">
    <property type="protein sequence ID" value="KGN50838"/>
    <property type="gene ID" value="Csa_5G285030"/>
</dbReference>
<dbReference type="OMA" id="WVWIDEA"/>
<protein>
    <submittedName>
        <fullName evidence="4">Uncharacterized protein</fullName>
    </submittedName>
</protein>
<keyword evidence="2" id="KW-0646">Protease inhibitor</keyword>
<keyword evidence="3" id="KW-0722">Serine protease inhibitor</keyword>
<reference evidence="4 5" key="1">
    <citation type="journal article" date="2009" name="Nat. Genet.">
        <title>The genome of the cucumber, Cucumis sativus L.</title>
        <authorList>
            <person name="Huang S."/>
            <person name="Li R."/>
            <person name="Zhang Z."/>
            <person name="Li L."/>
            <person name="Gu X."/>
            <person name="Fan W."/>
            <person name="Lucas W.J."/>
            <person name="Wang X."/>
            <person name="Xie B."/>
            <person name="Ni P."/>
            <person name="Ren Y."/>
            <person name="Zhu H."/>
            <person name="Li J."/>
            <person name="Lin K."/>
            <person name="Jin W."/>
            <person name="Fei Z."/>
            <person name="Li G."/>
            <person name="Staub J."/>
            <person name="Kilian A."/>
            <person name="van der Vossen E.A."/>
            <person name="Wu Y."/>
            <person name="Guo J."/>
            <person name="He J."/>
            <person name="Jia Z."/>
            <person name="Ren Y."/>
            <person name="Tian G."/>
            <person name="Lu Y."/>
            <person name="Ruan J."/>
            <person name="Qian W."/>
            <person name="Wang M."/>
            <person name="Huang Q."/>
            <person name="Li B."/>
            <person name="Xuan Z."/>
            <person name="Cao J."/>
            <person name="Asan"/>
            <person name="Wu Z."/>
            <person name="Zhang J."/>
            <person name="Cai Q."/>
            <person name="Bai Y."/>
            <person name="Zhao B."/>
            <person name="Han Y."/>
            <person name="Li Y."/>
            <person name="Li X."/>
            <person name="Wang S."/>
            <person name="Shi Q."/>
            <person name="Liu S."/>
            <person name="Cho W.K."/>
            <person name="Kim J.Y."/>
            <person name="Xu Y."/>
            <person name="Heller-Uszynska K."/>
            <person name="Miao H."/>
            <person name="Cheng Z."/>
            <person name="Zhang S."/>
            <person name="Wu J."/>
            <person name="Yang Y."/>
            <person name="Kang H."/>
            <person name="Li M."/>
            <person name="Liang H."/>
            <person name="Ren X."/>
            <person name="Shi Z."/>
            <person name="Wen M."/>
            <person name="Jian M."/>
            <person name="Yang H."/>
            <person name="Zhang G."/>
            <person name="Yang Z."/>
            <person name="Chen R."/>
            <person name="Liu S."/>
            <person name="Li J."/>
            <person name="Ma L."/>
            <person name="Liu H."/>
            <person name="Zhou Y."/>
            <person name="Zhao J."/>
            <person name="Fang X."/>
            <person name="Li G."/>
            <person name="Fang L."/>
            <person name="Li Y."/>
            <person name="Liu D."/>
            <person name="Zheng H."/>
            <person name="Zhang Y."/>
            <person name="Qin N."/>
            <person name="Li Z."/>
            <person name="Yang G."/>
            <person name="Yang S."/>
            <person name="Bolund L."/>
            <person name="Kristiansen K."/>
            <person name="Zheng H."/>
            <person name="Li S."/>
            <person name="Zhang X."/>
            <person name="Yang H."/>
            <person name="Wang J."/>
            <person name="Sun R."/>
            <person name="Zhang B."/>
            <person name="Jiang S."/>
            <person name="Wang J."/>
            <person name="Du Y."/>
            <person name="Li S."/>
        </authorList>
    </citation>
    <scope>NUCLEOTIDE SEQUENCE [LARGE SCALE GENOMIC DNA]</scope>
    <source>
        <strain evidence="5">cv. 9930</strain>
    </source>
</reference>
<dbReference type="PRINTS" id="PR00292">
    <property type="entry name" value="POTATOINHBTR"/>
</dbReference>
<dbReference type="PANTHER" id="PTHR33091:SF53">
    <property type="entry name" value="OS08G0441300 PROTEIN"/>
    <property type="match status" value="1"/>
</dbReference>
<dbReference type="GO" id="GO:0009611">
    <property type="term" value="P:response to wounding"/>
    <property type="evidence" value="ECO:0007669"/>
    <property type="project" value="InterPro"/>
</dbReference>
<dbReference type="GO" id="GO:0004867">
    <property type="term" value="F:serine-type endopeptidase inhibitor activity"/>
    <property type="evidence" value="ECO:0007669"/>
    <property type="project" value="UniProtKB-KW"/>
</dbReference>
<dbReference type="Pfam" id="PF00280">
    <property type="entry name" value="potato_inhibit"/>
    <property type="match status" value="1"/>
</dbReference>
<organism evidence="4 5">
    <name type="scientific">Cucumis sativus</name>
    <name type="common">Cucumber</name>
    <dbReference type="NCBI Taxonomy" id="3659"/>
    <lineage>
        <taxon>Eukaryota</taxon>
        <taxon>Viridiplantae</taxon>
        <taxon>Streptophyta</taxon>
        <taxon>Embryophyta</taxon>
        <taxon>Tracheophyta</taxon>
        <taxon>Spermatophyta</taxon>
        <taxon>Magnoliopsida</taxon>
        <taxon>eudicotyledons</taxon>
        <taxon>Gunneridae</taxon>
        <taxon>Pentapetalae</taxon>
        <taxon>rosids</taxon>
        <taxon>fabids</taxon>
        <taxon>Cucurbitales</taxon>
        <taxon>Cucurbitaceae</taxon>
        <taxon>Benincaseae</taxon>
        <taxon>Cucumis</taxon>
    </lineage>
</organism>
<dbReference type="Proteomes" id="UP000029981">
    <property type="component" value="Chromosome 5"/>
</dbReference>
<dbReference type="STRING" id="3659.A0A0A0KMM0"/>
<dbReference type="InterPro" id="IPR036354">
    <property type="entry name" value="Prot_inh_pot1_sf"/>
</dbReference>
<dbReference type="EMBL" id="CM002926">
    <property type="protein sequence ID" value="KGN50838.1"/>
    <property type="molecule type" value="Genomic_DNA"/>
</dbReference>
<evidence type="ECO:0000256" key="3">
    <source>
        <dbReference type="ARBA" id="ARBA00022900"/>
    </source>
</evidence>
<sequence>MADICRPEKNQWPELVGIKATIAEYIIKKDNPNVENVIVLLAGTGTTKDFRSDRVWLFTNIDGRVVEMPTVG</sequence>
<evidence type="ECO:0000313" key="4">
    <source>
        <dbReference type="EMBL" id="KGN50838.1"/>
    </source>
</evidence>
<dbReference type="AlphaFoldDB" id="A0A0A0KMM0"/>
<evidence type="ECO:0000313" key="5">
    <source>
        <dbReference type="Proteomes" id="UP000029981"/>
    </source>
</evidence>
<reference evidence="4 5" key="3">
    <citation type="journal article" date="2010" name="BMC Genomics">
        <title>Transcriptome sequencing and comparative analysis of cucumber flowers with different sex types.</title>
        <authorList>
            <person name="Guo S."/>
            <person name="Zheng Y."/>
            <person name="Joung J.G."/>
            <person name="Liu S."/>
            <person name="Zhang Z."/>
            <person name="Crasta O.R."/>
            <person name="Sobral B.W."/>
            <person name="Xu Y."/>
            <person name="Huang S."/>
            <person name="Fei Z."/>
        </authorList>
    </citation>
    <scope>NUCLEOTIDE SEQUENCE [LARGE SCALE GENOMIC DNA]</scope>
    <source>
        <strain evidence="5">cv. 9930</strain>
    </source>
</reference>
<dbReference type="InterPro" id="IPR000864">
    <property type="entry name" value="Prot_inh_pot1"/>
</dbReference>
<gene>
    <name evidence="4" type="ORF">Csa_5G285030</name>
</gene>
<dbReference type="SUPFAM" id="SSF54654">
    <property type="entry name" value="CI-2 family of serine protease inhibitors"/>
    <property type="match status" value="1"/>
</dbReference>
<proteinExistence type="inferred from homology"/>
<accession>A0A0A0KMM0</accession>
<comment type="similarity">
    <text evidence="1">Belongs to the protease inhibitor I13 (potato type I serine protease inhibitor) family.</text>
</comment>
<dbReference type="PROSITE" id="PS00285">
    <property type="entry name" value="POTATO_INHIBITOR"/>
    <property type="match status" value="1"/>
</dbReference>
<reference evidence="4 5" key="2">
    <citation type="journal article" date="2009" name="PLoS ONE">
        <title>An integrated genetic and cytogenetic map of the cucumber genome.</title>
        <authorList>
            <person name="Ren Y."/>
            <person name="Zhang Z."/>
            <person name="Liu J."/>
            <person name="Staub J.E."/>
            <person name="Han Y."/>
            <person name="Cheng Z."/>
            <person name="Li X."/>
            <person name="Lu J."/>
            <person name="Miao H."/>
            <person name="Kang H."/>
            <person name="Xie B."/>
            <person name="Gu X."/>
            <person name="Wang X."/>
            <person name="Du Y."/>
            <person name="Jin W."/>
            <person name="Huang S."/>
        </authorList>
    </citation>
    <scope>NUCLEOTIDE SEQUENCE [LARGE SCALE GENOMIC DNA]</scope>
    <source>
        <strain evidence="5">cv. 9930</strain>
    </source>
</reference>